<feature type="coiled-coil region" evidence="1">
    <location>
        <begin position="8"/>
        <end position="39"/>
    </location>
</feature>
<comment type="caution">
    <text evidence="2">The sequence shown here is derived from an EMBL/GenBank/DDBJ whole genome shotgun (WGS) entry which is preliminary data.</text>
</comment>
<dbReference type="Proteomes" id="UP000231343">
    <property type="component" value="Unassembled WGS sequence"/>
</dbReference>
<name>A0A2H0XVH4_UNCSA</name>
<dbReference type="EMBL" id="PEYM01000109">
    <property type="protein sequence ID" value="PIS28947.1"/>
    <property type="molecule type" value="Genomic_DNA"/>
</dbReference>
<keyword evidence="1" id="KW-0175">Coiled coil</keyword>
<evidence type="ECO:0000313" key="3">
    <source>
        <dbReference type="Proteomes" id="UP000231343"/>
    </source>
</evidence>
<reference evidence="2 3" key="1">
    <citation type="submission" date="2017-09" db="EMBL/GenBank/DDBJ databases">
        <title>Depth-based differentiation of microbial function through sediment-hosted aquifers and enrichment of novel symbionts in the deep terrestrial subsurface.</title>
        <authorList>
            <person name="Probst A.J."/>
            <person name="Ladd B."/>
            <person name="Jarett J.K."/>
            <person name="Geller-Mcgrath D.E."/>
            <person name="Sieber C.M."/>
            <person name="Emerson J.B."/>
            <person name="Anantharaman K."/>
            <person name="Thomas B.C."/>
            <person name="Malmstrom R."/>
            <person name="Stieglmeier M."/>
            <person name="Klingl A."/>
            <person name="Woyke T."/>
            <person name="Ryan C.M."/>
            <person name="Banfield J.F."/>
        </authorList>
    </citation>
    <scope>NUCLEOTIDE SEQUENCE [LARGE SCALE GENOMIC DNA]</scope>
    <source>
        <strain evidence="2">CG08_land_8_20_14_0_20_45_16</strain>
    </source>
</reference>
<evidence type="ECO:0000256" key="1">
    <source>
        <dbReference type="SAM" id="Coils"/>
    </source>
</evidence>
<accession>A0A2H0XVH4</accession>
<evidence type="ECO:0000313" key="2">
    <source>
        <dbReference type="EMBL" id="PIS28947.1"/>
    </source>
</evidence>
<dbReference type="AlphaFoldDB" id="A0A2H0XVH4"/>
<gene>
    <name evidence="2" type="ORF">COT42_06595</name>
</gene>
<proteinExistence type="predicted"/>
<sequence length="133" mass="15505">MLFEPEKLARLNLKTKKANQAAKEKEDDYKVNLKNLKEEQRLVQGIPDVYGKLFDDLGYRQAFKNLARQVATVETFKNVVLARVANPQSKRASVDMLEETFGIFINLQSVYKMMDKLKNVIPVFKRYQNHQPQ</sequence>
<organism evidence="2 3">
    <name type="scientific">Candidatus Saganbacteria bacterium CG08_land_8_20_14_0_20_45_16</name>
    <dbReference type="NCBI Taxonomy" id="2014293"/>
    <lineage>
        <taxon>Bacteria</taxon>
        <taxon>Bacillati</taxon>
        <taxon>Saganbacteria</taxon>
    </lineage>
</organism>
<protein>
    <recommendedName>
        <fullName evidence="4">Transposase</fullName>
    </recommendedName>
</protein>
<evidence type="ECO:0008006" key="4">
    <source>
        <dbReference type="Google" id="ProtNLM"/>
    </source>
</evidence>